<feature type="domain" description="DUF7025" evidence="3">
    <location>
        <begin position="159"/>
        <end position="259"/>
    </location>
</feature>
<evidence type="ECO:0000313" key="6">
    <source>
        <dbReference type="Proteomes" id="UP000283569"/>
    </source>
</evidence>
<feature type="compositionally biased region" description="Basic and acidic residues" evidence="1">
    <location>
        <begin position="1"/>
        <end position="12"/>
    </location>
</feature>
<reference evidence="5 6" key="1">
    <citation type="journal article" date="2018" name="Sci. Rep.">
        <title>Characterisation of pathogen-specific regions and novel effector candidates in Fusarium oxysporum f. sp. cepae.</title>
        <authorList>
            <person name="Armitage A.D."/>
            <person name="Taylor A."/>
            <person name="Sobczyk M.K."/>
            <person name="Baxter L."/>
            <person name="Greenfield B.P."/>
            <person name="Bates H.J."/>
            <person name="Wilson F."/>
            <person name="Jackson A.C."/>
            <person name="Ott S."/>
            <person name="Harrison R.J."/>
            <person name="Clarkson J.P."/>
        </authorList>
    </citation>
    <scope>NUCLEOTIDE SEQUENCE [LARGE SCALE GENOMIC DNA]</scope>
    <source>
        <strain evidence="5 6">Fp_A8</strain>
    </source>
</reference>
<evidence type="ECO:0000259" key="3">
    <source>
        <dbReference type="Pfam" id="PF22942"/>
    </source>
</evidence>
<evidence type="ECO:0000259" key="4">
    <source>
        <dbReference type="Pfam" id="PF23232"/>
    </source>
</evidence>
<feature type="domain" description="AAA+ ATPase lid" evidence="4">
    <location>
        <begin position="508"/>
        <end position="588"/>
    </location>
</feature>
<organism evidence="5 6">
    <name type="scientific">Gibberella intermedia</name>
    <name type="common">Bulb rot disease fungus</name>
    <name type="synonym">Fusarium proliferatum</name>
    <dbReference type="NCBI Taxonomy" id="948311"/>
    <lineage>
        <taxon>Eukaryota</taxon>
        <taxon>Fungi</taxon>
        <taxon>Dikarya</taxon>
        <taxon>Ascomycota</taxon>
        <taxon>Pezizomycotina</taxon>
        <taxon>Sordariomycetes</taxon>
        <taxon>Hypocreomycetidae</taxon>
        <taxon>Hypocreales</taxon>
        <taxon>Nectriaceae</taxon>
        <taxon>Fusarium</taxon>
        <taxon>Fusarium fujikuroi species complex</taxon>
    </lineage>
</organism>
<dbReference type="Pfam" id="PF22942">
    <property type="entry name" value="DUF7025"/>
    <property type="match status" value="1"/>
</dbReference>
<comment type="caution">
    <text evidence="5">The sequence shown here is derived from an EMBL/GenBank/DDBJ whole genome shotgun (WGS) entry which is preliminary data.</text>
</comment>
<feature type="region of interest" description="Disordered" evidence="1">
    <location>
        <begin position="1"/>
        <end position="59"/>
    </location>
</feature>
<accession>A0A420TVY1</accession>
<dbReference type="PANTHER" id="PTHR46411">
    <property type="entry name" value="FAMILY ATPASE, PUTATIVE-RELATED"/>
    <property type="match status" value="1"/>
</dbReference>
<dbReference type="Gene3D" id="3.40.50.300">
    <property type="entry name" value="P-loop containing nucleotide triphosphate hydrolases"/>
    <property type="match status" value="1"/>
</dbReference>
<evidence type="ECO:0000259" key="2">
    <source>
        <dbReference type="Pfam" id="PF00004"/>
    </source>
</evidence>
<dbReference type="SUPFAM" id="SSF52540">
    <property type="entry name" value="P-loop containing nucleoside triphosphate hydrolases"/>
    <property type="match status" value="1"/>
</dbReference>
<dbReference type="InterPro" id="IPR054289">
    <property type="entry name" value="DUF7025"/>
</dbReference>
<evidence type="ECO:0000313" key="5">
    <source>
        <dbReference type="EMBL" id="RKL45709.1"/>
    </source>
</evidence>
<gene>
    <name evidence="5" type="ORF">BFJ72_g3254</name>
</gene>
<name>A0A420TVY1_GIBIN</name>
<evidence type="ECO:0000256" key="1">
    <source>
        <dbReference type="SAM" id="MobiDB-lite"/>
    </source>
</evidence>
<dbReference type="InterPro" id="IPR027417">
    <property type="entry name" value="P-loop_NTPase"/>
</dbReference>
<feature type="domain" description="ATPase AAA-type core" evidence="2">
    <location>
        <begin position="424"/>
        <end position="500"/>
    </location>
</feature>
<dbReference type="PANTHER" id="PTHR46411:SF3">
    <property type="entry name" value="AAA+ ATPASE DOMAIN-CONTAINING PROTEIN"/>
    <property type="match status" value="1"/>
</dbReference>
<protein>
    <submittedName>
        <fullName evidence="5">Uncharacterized protein</fullName>
    </submittedName>
</protein>
<dbReference type="GO" id="GO:0016887">
    <property type="term" value="F:ATP hydrolysis activity"/>
    <property type="evidence" value="ECO:0007669"/>
    <property type="project" value="InterPro"/>
</dbReference>
<dbReference type="Pfam" id="PF00004">
    <property type="entry name" value="AAA"/>
    <property type="match status" value="1"/>
</dbReference>
<sequence>MTSDQPHPDHENGTGPVSQESICESKVYHHTKNKDGRDQCKEQLPDSESTKNSEDDEDSPYALIVRRRFSEKREVESITVCINSPLIHKAFQDVIGSYPTVASDFKSSFKLESPFQILLHYWDALEAYRDGADSPRMRQHLNLLFRFMEEEMGPERRTLQHMLQKQMITFKQAWVIYRPGDLVVSDVLGKSWLSRVEKVSYGTSRNRGPYVTIHMKYCDANDDAIGEAQRSTNIFQSDYFASDHPAKIRRLPVYPRKFCDRGPDLEIELLERGKKFITNRGILTKDYDGIAEWLKEPPLDFFDPNMADYPPIWLPFTETGRVVLDRKTFEEDNYSHVTMIEEVDNPELFLCPPYALGYSTGRKEWCRYLVDNLRDVTWKENVWSSLILDQEQKQVLKALVMSHKHPERVRSLSEQKGKGLVVLLLKQILQYATTWNAIILFDEADVFLESRDLTSSSTTRTALVAVFLKHLEYFSGIVFLTTNRLSSIDAAMKSRIHLSLSFGPPEAEVRRQIWKQNLEAVPVDETEIGGEELSSKAAEDLIHHKLNGREISNALNTARTLARFEEVKLSLQHIETVLKVGQTFGKHIGA</sequence>
<dbReference type="AlphaFoldDB" id="A0A420TVY1"/>
<dbReference type="InterPro" id="IPR003959">
    <property type="entry name" value="ATPase_AAA_core"/>
</dbReference>
<dbReference type="InterPro" id="IPR056599">
    <property type="entry name" value="AAA_lid_fung"/>
</dbReference>
<dbReference type="Pfam" id="PF23232">
    <property type="entry name" value="AAA_lid_13"/>
    <property type="match status" value="1"/>
</dbReference>
<feature type="compositionally biased region" description="Basic and acidic residues" evidence="1">
    <location>
        <begin position="33"/>
        <end position="53"/>
    </location>
</feature>
<dbReference type="Proteomes" id="UP000283569">
    <property type="component" value="Unassembled WGS sequence"/>
</dbReference>
<dbReference type="GO" id="GO:0005524">
    <property type="term" value="F:ATP binding"/>
    <property type="evidence" value="ECO:0007669"/>
    <property type="project" value="InterPro"/>
</dbReference>
<proteinExistence type="predicted"/>
<dbReference type="EMBL" id="MRDB01000008">
    <property type="protein sequence ID" value="RKL45709.1"/>
    <property type="molecule type" value="Genomic_DNA"/>
</dbReference>